<dbReference type="CDD" id="cd07957">
    <property type="entry name" value="Anticodon_Ia_Met"/>
    <property type="match status" value="1"/>
</dbReference>
<dbReference type="CDD" id="cd00814">
    <property type="entry name" value="MetRS_core"/>
    <property type="match status" value="1"/>
</dbReference>
<proteinExistence type="inferred from homology"/>
<feature type="binding site" evidence="11">
    <location>
        <position position="147"/>
    </location>
    <ligand>
        <name>Zn(2+)</name>
        <dbReference type="ChEBI" id="CHEBI:29105"/>
    </ligand>
</feature>
<evidence type="ECO:0000256" key="2">
    <source>
        <dbReference type="ARBA" id="ARBA00004496"/>
    </source>
</evidence>
<dbReference type="GO" id="GO:0006431">
    <property type="term" value="P:methionyl-tRNA aminoacylation"/>
    <property type="evidence" value="ECO:0007669"/>
    <property type="project" value="UniProtKB-UniRule"/>
</dbReference>
<dbReference type="InterPro" id="IPR014729">
    <property type="entry name" value="Rossmann-like_a/b/a_fold"/>
</dbReference>
<comment type="subunit">
    <text evidence="11">Monomer.</text>
</comment>
<organism evidence="14">
    <name type="scientific">uncultured Chloroflexota bacterium</name>
    <dbReference type="NCBI Taxonomy" id="166587"/>
    <lineage>
        <taxon>Bacteria</taxon>
        <taxon>Bacillati</taxon>
        <taxon>Chloroflexota</taxon>
        <taxon>environmental samples</taxon>
    </lineage>
</organism>
<evidence type="ECO:0000256" key="3">
    <source>
        <dbReference type="ARBA" id="ARBA00008258"/>
    </source>
</evidence>
<evidence type="ECO:0000256" key="9">
    <source>
        <dbReference type="ARBA" id="ARBA00023146"/>
    </source>
</evidence>
<dbReference type="InterPro" id="IPR029038">
    <property type="entry name" value="MetRS_Zn"/>
</dbReference>
<evidence type="ECO:0000259" key="13">
    <source>
        <dbReference type="Pfam" id="PF19303"/>
    </source>
</evidence>
<dbReference type="PANTHER" id="PTHR45765:SF1">
    <property type="entry name" value="METHIONINE--TRNA LIGASE, CYTOPLASMIC"/>
    <property type="match status" value="1"/>
</dbReference>
<keyword evidence="4 11" id="KW-0963">Cytoplasm</keyword>
<dbReference type="AlphaFoldDB" id="H5SF26"/>
<dbReference type="InterPro" id="IPR015413">
    <property type="entry name" value="Methionyl/Leucyl_tRNA_Synth"/>
</dbReference>
<dbReference type="SUPFAM" id="SSF52374">
    <property type="entry name" value="Nucleotidylyl transferase"/>
    <property type="match status" value="1"/>
</dbReference>
<dbReference type="EC" id="6.1.1.10" evidence="11"/>
<feature type="domain" description="Methionyl/Leucyl tRNA synthetase" evidence="12">
    <location>
        <begin position="5"/>
        <end position="412"/>
    </location>
</feature>
<comment type="cofactor">
    <cofactor evidence="11">
        <name>Zn(2+)</name>
        <dbReference type="ChEBI" id="CHEBI:29105"/>
    </cofactor>
    <text evidence="11">Binds 1 zinc ion per subunit.</text>
</comment>
<keyword evidence="8 11" id="KW-0648">Protein biosynthesis</keyword>
<keyword evidence="9 11" id="KW-0030">Aminoacyl-tRNA synthetase</keyword>
<comment type="caution">
    <text evidence="11">Lacks conserved residue(s) required for the propagation of feature annotation.</text>
</comment>
<dbReference type="Pfam" id="PF19303">
    <property type="entry name" value="Anticodon_3"/>
    <property type="match status" value="1"/>
</dbReference>
<keyword evidence="11" id="KW-0862">Zinc</keyword>
<dbReference type="SUPFAM" id="SSF47323">
    <property type="entry name" value="Anticodon-binding domain of a subclass of class I aminoacyl-tRNA synthetases"/>
    <property type="match status" value="1"/>
</dbReference>
<evidence type="ECO:0000256" key="7">
    <source>
        <dbReference type="ARBA" id="ARBA00022840"/>
    </source>
</evidence>
<dbReference type="InterPro" id="IPR001412">
    <property type="entry name" value="aa-tRNA-synth_I_CS"/>
</dbReference>
<dbReference type="GO" id="GO:0005829">
    <property type="term" value="C:cytosol"/>
    <property type="evidence" value="ECO:0007669"/>
    <property type="project" value="TreeGrafter"/>
</dbReference>
<feature type="binding site" evidence="11">
    <location>
        <position position="144"/>
    </location>
    <ligand>
        <name>Zn(2+)</name>
        <dbReference type="ChEBI" id="CHEBI:29105"/>
    </ligand>
</feature>
<dbReference type="PROSITE" id="PS00178">
    <property type="entry name" value="AA_TRNA_LIGASE_I"/>
    <property type="match status" value="1"/>
</dbReference>
<keyword evidence="6 11" id="KW-0547">Nucleotide-binding</keyword>
<accession>H5SF26</accession>
<evidence type="ECO:0000256" key="5">
    <source>
        <dbReference type="ARBA" id="ARBA00022598"/>
    </source>
</evidence>
<name>H5SF26_9CHLR</name>
<keyword evidence="7 11" id="KW-0067">ATP-binding</keyword>
<reference evidence="14" key="1">
    <citation type="journal article" date="2005" name="Environ. Microbiol.">
        <title>Genetic and functional properties of uncultivated thermophilic crenarchaeotes from a subsurface gold mine as revealed by analysis of genome fragments.</title>
        <authorList>
            <person name="Nunoura T."/>
            <person name="Hirayama H."/>
            <person name="Takami H."/>
            <person name="Oida H."/>
            <person name="Nishi S."/>
            <person name="Shimamura S."/>
            <person name="Suzuki Y."/>
            <person name="Inagaki F."/>
            <person name="Takai K."/>
            <person name="Nealson K.H."/>
            <person name="Horikoshi K."/>
        </authorList>
    </citation>
    <scope>NUCLEOTIDE SEQUENCE</scope>
</reference>
<dbReference type="NCBIfam" id="TIGR00398">
    <property type="entry name" value="metG"/>
    <property type="match status" value="1"/>
</dbReference>
<gene>
    <name evidence="11" type="primary">metG</name>
    <name evidence="14" type="ORF">HGMM_F19G07C13</name>
</gene>
<feature type="domain" description="Methionyl-tRNA synthetase anticodon-binding" evidence="13">
    <location>
        <begin position="432"/>
        <end position="527"/>
    </location>
</feature>
<evidence type="ECO:0000256" key="8">
    <source>
        <dbReference type="ARBA" id="ARBA00022917"/>
    </source>
</evidence>
<dbReference type="Gene3D" id="1.10.730.10">
    <property type="entry name" value="Isoleucyl-tRNA Synthetase, Domain 1"/>
    <property type="match status" value="1"/>
</dbReference>
<dbReference type="HAMAP" id="MF_00098">
    <property type="entry name" value="Met_tRNA_synth_type1"/>
    <property type="match status" value="1"/>
</dbReference>
<dbReference type="PANTHER" id="PTHR45765">
    <property type="entry name" value="METHIONINE--TRNA LIGASE"/>
    <property type="match status" value="1"/>
</dbReference>
<dbReference type="InterPro" id="IPR009080">
    <property type="entry name" value="tRNAsynth_Ia_anticodon-bd"/>
</dbReference>
<dbReference type="EMBL" id="AP011699">
    <property type="protein sequence ID" value="BAL54762.1"/>
    <property type="molecule type" value="Genomic_DNA"/>
</dbReference>
<comment type="function">
    <text evidence="1 11">Is required not only for elongation of protein synthesis but also for the initiation of all mRNA translation through initiator tRNA(fMet) aminoacylation.</text>
</comment>
<feature type="binding site" evidence="11">
    <location>
        <position position="157"/>
    </location>
    <ligand>
        <name>Zn(2+)</name>
        <dbReference type="ChEBI" id="CHEBI:29105"/>
    </ligand>
</feature>
<protein>
    <recommendedName>
        <fullName evidence="11">Methionine--tRNA ligase</fullName>
        <ecNumber evidence="11">6.1.1.10</ecNumber>
    </recommendedName>
    <alternativeName>
        <fullName evidence="11">Methionyl-tRNA synthetase</fullName>
        <shortName evidence="11">MetRS</shortName>
    </alternativeName>
</protein>
<dbReference type="InterPro" id="IPR014758">
    <property type="entry name" value="Met-tRNA_synth"/>
</dbReference>
<dbReference type="SUPFAM" id="SSF57770">
    <property type="entry name" value="Methionyl-tRNA synthetase (MetRS), Zn-domain"/>
    <property type="match status" value="1"/>
</dbReference>
<keyword evidence="11" id="KW-0479">Metal-binding</keyword>
<dbReference type="InterPro" id="IPR041872">
    <property type="entry name" value="Anticodon_Met"/>
</dbReference>
<dbReference type="InterPro" id="IPR033911">
    <property type="entry name" value="MetRS_core"/>
</dbReference>
<evidence type="ECO:0000256" key="10">
    <source>
        <dbReference type="ARBA" id="ARBA00047364"/>
    </source>
</evidence>
<dbReference type="Gene3D" id="3.40.50.620">
    <property type="entry name" value="HUPs"/>
    <property type="match status" value="1"/>
</dbReference>
<dbReference type="Gene3D" id="2.20.28.20">
    <property type="entry name" value="Methionyl-tRNA synthetase, Zn-domain"/>
    <property type="match status" value="1"/>
</dbReference>
<sequence length="604" mass="69547">MSTPILVAIAWPYSNADIHVGNITGSHLPGDIVARYHRLKGNAVLMVSGTDSHGTPVTLKADALGKPVEEVYQYYHNRFLELFQKLGITYDLFTTTHTRNHFKVSQSIFLALHQNGYLFTQSSRQWYSPLKERFLPDRYVEGTCYICGYESARSDQCDRCGNVLDPEKLLNPRSRFGDERLELRPTEHFYLDLSSLENKVREFLRARAAHMRETVLGESLGKIEKEGLKPRPITRDLDWGIPVPLEGWDGKCLYVWFEAVIGYLSAPIEWSQITGQDRAWYRWWLNPEARQFYFIGKDNIFFHTVLWPAQLMGAGEQFMEIFSGEKGLRLTLPYDVPANQFMNLEGQKISGSRNWAVWGLDFLERYDPDPLRYYLTVNMPELRDSDWDWVEFVARNNNELVATWGNLAYRTLSFAARHWDGHVPPLSLADLRPQDKALLETIEKGFEDVGRELEAVHLRAALQEAMRLATEVNRYLDQNAPWNAVKTQKDQAALSIYTALRAIDSLKVLFAPFLPFSSEALHQMLGYDLPLFGSLRVESITDDLGTHNVLRYIPDARIPATQWRPSELKPGQRLGEIRPLFRKLDEKVVEEERARLGKESTISL</sequence>
<keyword evidence="5 11" id="KW-0436">Ligase</keyword>
<dbReference type="GO" id="GO:0004825">
    <property type="term" value="F:methionine-tRNA ligase activity"/>
    <property type="evidence" value="ECO:0007669"/>
    <property type="project" value="UniProtKB-UniRule"/>
</dbReference>
<dbReference type="InterPro" id="IPR023458">
    <property type="entry name" value="Met-tRNA_ligase_1"/>
</dbReference>
<reference evidence="14" key="2">
    <citation type="journal article" date="2012" name="PLoS ONE">
        <title>A Deeply Branching Thermophilic Bacterium with an Ancient Acetyl-CoA Pathway Dominates a Subsurface Ecosystem.</title>
        <authorList>
            <person name="Takami H."/>
            <person name="Noguchi H."/>
            <person name="Takaki Y."/>
            <person name="Uchiyama I."/>
            <person name="Toyoda A."/>
            <person name="Nishi S."/>
            <person name="Chee G.-J."/>
            <person name="Arai W."/>
            <person name="Nunoura T."/>
            <person name="Itoh T."/>
            <person name="Hattori M."/>
            <person name="Takai K."/>
        </authorList>
    </citation>
    <scope>NUCLEOTIDE SEQUENCE</scope>
</reference>
<evidence type="ECO:0000256" key="1">
    <source>
        <dbReference type="ARBA" id="ARBA00003314"/>
    </source>
</evidence>
<feature type="binding site" evidence="11">
    <location>
        <position position="160"/>
    </location>
    <ligand>
        <name>Zn(2+)</name>
        <dbReference type="ChEBI" id="CHEBI:29105"/>
    </ligand>
</feature>
<dbReference type="PRINTS" id="PR01041">
    <property type="entry name" value="TRNASYNTHMET"/>
</dbReference>
<evidence type="ECO:0000256" key="11">
    <source>
        <dbReference type="HAMAP-Rule" id="MF_00098"/>
    </source>
</evidence>
<evidence type="ECO:0000313" key="14">
    <source>
        <dbReference type="EMBL" id="BAL54762.1"/>
    </source>
</evidence>
<feature type="short sequence motif" description="'HIGH' region" evidence="11">
    <location>
        <begin position="12"/>
        <end position="22"/>
    </location>
</feature>
<comment type="catalytic activity">
    <reaction evidence="10 11">
        <text>tRNA(Met) + L-methionine + ATP = L-methionyl-tRNA(Met) + AMP + diphosphate</text>
        <dbReference type="Rhea" id="RHEA:13481"/>
        <dbReference type="Rhea" id="RHEA-COMP:9667"/>
        <dbReference type="Rhea" id="RHEA-COMP:9698"/>
        <dbReference type="ChEBI" id="CHEBI:30616"/>
        <dbReference type="ChEBI" id="CHEBI:33019"/>
        <dbReference type="ChEBI" id="CHEBI:57844"/>
        <dbReference type="ChEBI" id="CHEBI:78442"/>
        <dbReference type="ChEBI" id="CHEBI:78530"/>
        <dbReference type="ChEBI" id="CHEBI:456215"/>
        <dbReference type="EC" id="6.1.1.10"/>
    </reaction>
</comment>
<comment type="similarity">
    <text evidence="3 11">Belongs to the class-I aminoacyl-tRNA synthetase family. MetG type 1 subfamily.</text>
</comment>
<evidence type="ECO:0000256" key="6">
    <source>
        <dbReference type="ARBA" id="ARBA00022741"/>
    </source>
</evidence>
<dbReference type="GO" id="GO:0005524">
    <property type="term" value="F:ATP binding"/>
    <property type="evidence" value="ECO:0007669"/>
    <property type="project" value="UniProtKB-UniRule"/>
</dbReference>
<comment type="subcellular location">
    <subcellularLocation>
        <location evidence="2 11">Cytoplasm</location>
    </subcellularLocation>
</comment>
<evidence type="ECO:0000259" key="12">
    <source>
        <dbReference type="Pfam" id="PF09334"/>
    </source>
</evidence>
<dbReference type="Pfam" id="PF09334">
    <property type="entry name" value="tRNA-synt_1g"/>
    <property type="match status" value="1"/>
</dbReference>
<dbReference type="GO" id="GO:0046872">
    <property type="term" value="F:metal ion binding"/>
    <property type="evidence" value="ECO:0007669"/>
    <property type="project" value="UniProtKB-KW"/>
</dbReference>
<dbReference type="FunFam" id="2.20.28.20:FF:000001">
    <property type="entry name" value="Methionine--tRNA ligase"/>
    <property type="match status" value="1"/>
</dbReference>
<evidence type="ECO:0000256" key="4">
    <source>
        <dbReference type="ARBA" id="ARBA00022490"/>
    </source>
</evidence>